<reference evidence="3" key="1">
    <citation type="submission" date="2025-08" db="UniProtKB">
        <authorList>
            <consortium name="RefSeq"/>
        </authorList>
    </citation>
    <scope>IDENTIFICATION</scope>
</reference>
<organism evidence="2 3">
    <name type="scientific">Hydra vulgaris</name>
    <name type="common">Hydra</name>
    <name type="synonym">Hydra attenuata</name>
    <dbReference type="NCBI Taxonomy" id="6087"/>
    <lineage>
        <taxon>Eukaryota</taxon>
        <taxon>Metazoa</taxon>
        <taxon>Cnidaria</taxon>
        <taxon>Hydrozoa</taxon>
        <taxon>Hydroidolina</taxon>
        <taxon>Anthoathecata</taxon>
        <taxon>Aplanulata</taxon>
        <taxon>Hydridae</taxon>
        <taxon>Hydra</taxon>
    </lineage>
</organism>
<accession>A0ABM4CH27</accession>
<feature type="signal peptide" evidence="1">
    <location>
        <begin position="1"/>
        <end position="21"/>
    </location>
</feature>
<evidence type="ECO:0000313" key="2">
    <source>
        <dbReference type="Proteomes" id="UP001652625"/>
    </source>
</evidence>
<keyword evidence="2" id="KW-1185">Reference proteome</keyword>
<protein>
    <submittedName>
        <fullName evidence="3">Uncharacterized protein LOC124810815 isoform X2</fullName>
    </submittedName>
</protein>
<keyword evidence="1" id="KW-0732">Signal</keyword>
<evidence type="ECO:0000256" key="1">
    <source>
        <dbReference type="SAM" id="SignalP"/>
    </source>
</evidence>
<dbReference type="RefSeq" id="XP_065661016.1">
    <property type="nucleotide sequence ID" value="XM_065804944.1"/>
</dbReference>
<dbReference type="Proteomes" id="UP001652625">
    <property type="component" value="Chromosome 09"/>
</dbReference>
<feature type="chain" id="PRO_5045824015" evidence="1">
    <location>
        <begin position="22"/>
        <end position="211"/>
    </location>
</feature>
<evidence type="ECO:0000313" key="3">
    <source>
        <dbReference type="RefSeq" id="XP_065661016.1"/>
    </source>
</evidence>
<sequence length="211" mass="23812">MDSSAKFFFLLVLITFSAVVCDYCEEYGFGTGERSYRCLTNIENFQAEIYIDIKSCSNDPVVKFHFKITELNIDFETQVHASQDIKIPGLSLSGLAGLYMQVNFEEDHSGNIELKVMLLFKVFGVVKLKLQLLNKTINNSDCNDFFKMWNSADDSLKYGITGGLSLLLVGLFTWCCCCCCRKKKAEPAIVMSGNILPLFQSKIPYKIHNSV</sequence>
<gene>
    <name evidence="3" type="primary">LOC124810815</name>
</gene>
<name>A0ABM4CH27_HYDVU</name>
<proteinExistence type="predicted"/>
<dbReference type="GeneID" id="124810815"/>